<name>A0ABU0LD96_XANAG</name>
<keyword evidence="1" id="KW-0560">Oxidoreductase</keyword>
<protein>
    <submittedName>
        <fullName evidence="1">Ectoine hydroxylase-related dioxygenase (Phytanoyl-CoA dioxygenase family)</fullName>
    </submittedName>
</protein>
<comment type="caution">
    <text evidence="1">The sequence shown here is derived from an EMBL/GenBank/DDBJ whole genome shotgun (WGS) entry which is preliminary data.</text>
</comment>
<dbReference type="InterPro" id="IPR008775">
    <property type="entry name" value="Phytyl_CoA_dOase-like"/>
</dbReference>
<dbReference type="GO" id="GO:0051213">
    <property type="term" value="F:dioxygenase activity"/>
    <property type="evidence" value="ECO:0007669"/>
    <property type="project" value="UniProtKB-KW"/>
</dbReference>
<sequence>MPTTVAPIDEDTIQTLDRDGAVCLRGRFDRRWIELAAAGIRRNLEHPSPLFQSFSPDGGGAFHSDIWSRRHIPELETFALESPSAAIAARCLRTRKVRLLQDTWFLKSPGTQVRTPWHHDNVVLGPFCSIWVALDAIPREAALEFVRGSHRWNQLFMPESFFEKDEKALPAVEDFYSRYHGKLDLSANETFSRLPDIEAKRSDYDILSWDLEPGDCLVFHARTLHGAPGNTLAHDTRRMVTRWVDETALLAPHGGAVVERLAAEGFGVDLTIGGPIRGDLFPVIEPLA</sequence>
<keyword evidence="1" id="KW-0223">Dioxygenase</keyword>
<dbReference type="Pfam" id="PF05721">
    <property type="entry name" value="PhyH"/>
    <property type="match status" value="1"/>
</dbReference>
<accession>A0ABU0LD96</accession>
<keyword evidence="2" id="KW-1185">Reference proteome</keyword>
<proteinExistence type="predicted"/>
<gene>
    <name evidence="1" type="ORF">QOZ94_001896</name>
</gene>
<dbReference type="Proteomes" id="UP001241747">
    <property type="component" value="Unassembled WGS sequence"/>
</dbReference>
<evidence type="ECO:0000313" key="1">
    <source>
        <dbReference type="EMBL" id="MDQ0505114.1"/>
    </source>
</evidence>
<dbReference type="SUPFAM" id="SSF51197">
    <property type="entry name" value="Clavaminate synthase-like"/>
    <property type="match status" value="1"/>
</dbReference>
<dbReference type="PANTHER" id="PTHR20883:SF49">
    <property type="entry name" value="PHYTANOYL-COA DIOXYGENASE"/>
    <property type="match status" value="1"/>
</dbReference>
<dbReference type="Gene3D" id="2.60.120.620">
    <property type="entry name" value="q2cbj1_9rhob like domain"/>
    <property type="match status" value="1"/>
</dbReference>
<dbReference type="RefSeq" id="WP_237345615.1">
    <property type="nucleotide sequence ID" value="NZ_JABWGX010000011.1"/>
</dbReference>
<dbReference type="EMBL" id="JAUSVY010000003">
    <property type="protein sequence ID" value="MDQ0505114.1"/>
    <property type="molecule type" value="Genomic_DNA"/>
</dbReference>
<evidence type="ECO:0000313" key="2">
    <source>
        <dbReference type="Proteomes" id="UP001241747"/>
    </source>
</evidence>
<reference evidence="1 2" key="1">
    <citation type="submission" date="2023-07" db="EMBL/GenBank/DDBJ databases">
        <title>Genomic Encyclopedia of Type Strains, Phase IV (KMG-IV): sequencing the most valuable type-strain genomes for metagenomic binning, comparative biology and taxonomic classification.</title>
        <authorList>
            <person name="Goeker M."/>
        </authorList>
    </citation>
    <scope>NUCLEOTIDE SEQUENCE [LARGE SCALE GENOMIC DNA]</scope>
    <source>
        <strain evidence="1 2">DSM 3770</strain>
    </source>
</reference>
<dbReference type="PANTHER" id="PTHR20883">
    <property type="entry name" value="PHYTANOYL-COA DIOXYGENASE DOMAIN CONTAINING 1"/>
    <property type="match status" value="1"/>
</dbReference>
<organism evidence="1 2">
    <name type="scientific">Xanthobacter agilis</name>
    <dbReference type="NCBI Taxonomy" id="47492"/>
    <lineage>
        <taxon>Bacteria</taxon>
        <taxon>Pseudomonadati</taxon>
        <taxon>Pseudomonadota</taxon>
        <taxon>Alphaproteobacteria</taxon>
        <taxon>Hyphomicrobiales</taxon>
        <taxon>Xanthobacteraceae</taxon>
        <taxon>Xanthobacter</taxon>
    </lineage>
</organism>